<dbReference type="STRING" id="481719.LASUN_07970"/>
<protein>
    <submittedName>
        <fullName evidence="5">3-alpha-(Or 20-beta)-hydroxysteroid dehydrogenase</fullName>
        <ecNumber evidence="5">1.1.1.53</ecNumber>
    </submittedName>
</protein>
<dbReference type="EMBL" id="MIQE01000009">
    <property type="protein sequence ID" value="OFA12245.1"/>
    <property type="molecule type" value="Genomic_DNA"/>
</dbReference>
<gene>
    <name evidence="5" type="primary">fabG3_2</name>
    <name evidence="5" type="ORF">LASUN_07970</name>
</gene>
<evidence type="ECO:0000313" key="6">
    <source>
        <dbReference type="Proteomes" id="UP000177010"/>
    </source>
</evidence>
<dbReference type="InterPro" id="IPR057326">
    <property type="entry name" value="KR_dom"/>
</dbReference>
<dbReference type="Gene3D" id="3.40.50.720">
    <property type="entry name" value="NAD(P)-binding Rossmann-like Domain"/>
    <property type="match status" value="1"/>
</dbReference>
<keyword evidence="3" id="KW-0520">NAD</keyword>
<dbReference type="PROSITE" id="PS00061">
    <property type="entry name" value="ADH_SHORT"/>
    <property type="match status" value="1"/>
</dbReference>
<dbReference type="InterPro" id="IPR002347">
    <property type="entry name" value="SDR_fam"/>
</dbReference>
<dbReference type="Pfam" id="PF13561">
    <property type="entry name" value="adh_short_C2"/>
    <property type="match status" value="1"/>
</dbReference>
<dbReference type="PANTHER" id="PTHR24321:SF8">
    <property type="entry name" value="ESTRADIOL 17-BETA-DEHYDROGENASE 8-RELATED"/>
    <property type="match status" value="1"/>
</dbReference>
<dbReference type="InterPro" id="IPR020904">
    <property type="entry name" value="Sc_DH/Rdtase_CS"/>
</dbReference>
<dbReference type="PRINTS" id="PR00081">
    <property type="entry name" value="GDHRDH"/>
</dbReference>
<sequence length="249" mass="26352">MTDRLKDKVAIVTGGISGIGKAVAQDFLSEGAKVMITGRRVELGESVAKELGNPDRVMYMKQDVSQEAEWKQIVEQTIQQFGGFNILVNNAGIGGAGKMIAQTSLEEWQRVIDIDLTGNFLGVREALNQMDSGSIINISSVLGIFAPMAGAGSYSAAKGGTRLLTKAAAIEAIQMGKNIRVNSVHPGLVATDIVGDQTKAYLEHSKDPIEKIGQSMDIAKAVTYLASDESAYTTGSEMVLDGGTLAGRN</sequence>
<keyword evidence="2 5" id="KW-0560">Oxidoreductase</keyword>
<name>A0A1E7XGJ3_9LACO</name>
<dbReference type="InterPro" id="IPR036291">
    <property type="entry name" value="NAD(P)-bd_dom_sf"/>
</dbReference>
<dbReference type="RefSeq" id="WP_070367445.1">
    <property type="nucleotide sequence ID" value="NZ_JAZHVW010000015.1"/>
</dbReference>
<comment type="similarity">
    <text evidence="1">Belongs to the short-chain dehydrogenases/reductases (SDR) family.</text>
</comment>
<feature type="domain" description="Ketoreductase" evidence="4">
    <location>
        <begin position="8"/>
        <end position="196"/>
    </location>
</feature>
<accession>A0A1E7XGJ3</accession>
<evidence type="ECO:0000313" key="5">
    <source>
        <dbReference type="EMBL" id="OFA12245.1"/>
    </source>
</evidence>
<evidence type="ECO:0000256" key="1">
    <source>
        <dbReference type="ARBA" id="ARBA00006484"/>
    </source>
</evidence>
<dbReference type="SUPFAM" id="SSF51735">
    <property type="entry name" value="NAD(P)-binding Rossmann-fold domains"/>
    <property type="match status" value="1"/>
</dbReference>
<dbReference type="EC" id="1.1.1.53" evidence="5"/>
<comment type="caution">
    <text evidence="5">The sequence shown here is derived from an EMBL/GenBank/DDBJ whole genome shotgun (WGS) entry which is preliminary data.</text>
</comment>
<evidence type="ECO:0000256" key="2">
    <source>
        <dbReference type="ARBA" id="ARBA00023002"/>
    </source>
</evidence>
<dbReference type="PANTHER" id="PTHR24321">
    <property type="entry name" value="DEHYDROGENASES, SHORT CHAIN"/>
    <property type="match status" value="1"/>
</dbReference>
<dbReference type="AlphaFoldDB" id="A0A1E7XGJ3"/>
<reference evidence="5 6" key="1">
    <citation type="submission" date="2016-09" db="EMBL/GenBank/DDBJ databases">
        <title>Genome Sequence of Lactobacillus sunkii Strain CG01.</title>
        <authorList>
            <person name="Poehlein A."/>
            <person name="Gabris C."/>
            <person name="Bengelsdorf F.R."/>
            <person name="Duerre P."/>
            <person name="Daniel R."/>
        </authorList>
    </citation>
    <scope>NUCLEOTIDE SEQUENCE [LARGE SCALE GENOMIC DNA]</scope>
    <source>
        <strain evidence="5 6">CG_D</strain>
    </source>
</reference>
<dbReference type="Proteomes" id="UP000177010">
    <property type="component" value="Unassembled WGS sequence"/>
</dbReference>
<evidence type="ECO:0000256" key="3">
    <source>
        <dbReference type="ARBA" id="ARBA00023027"/>
    </source>
</evidence>
<dbReference type="SMART" id="SM00822">
    <property type="entry name" value="PKS_KR"/>
    <property type="match status" value="1"/>
</dbReference>
<dbReference type="FunFam" id="3.40.50.720:FF:000084">
    <property type="entry name" value="Short-chain dehydrogenase reductase"/>
    <property type="match status" value="1"/>
</dbReference>
<dbReference type="PRINTS" id="PR00080">
    <property type="entry name" value="SDRFAMILY"/>
</dbReference>
<evidence type="ECO:0000259" key="4">
    <source>
        <dbReference type="SMART" id="SM00822"/>
    </source>
</evidence>
<proteinExistence type="inferred from homology"/>
<dbReference type="GO" id="GO:0008206">
    <property type="term" value="P:bile acid metabolic process"/>
    <property type="evidence" value="ECO:0007669"/>
    <property type="project" value="UniProtKB-ARBA"/>
</dbReference>
<organism evidence="5 6">
    <name type="scientific">Lentilactobacillus sunkii</name>
    <dbReference type="NCBI Taxonomy" id="481719"/>
    <lineage>
        <taxon>Bacteria</taxon>
        <taxon>Bacillati</taxon>
        <taxon>Bacillota</taxon>
        <taxon>Bacilli</taxon>
        <taxon>Lactobacillales</taxon>
        <taxon>Lactobacillaceae</taxon>
        <taxon>Lentilactobacillus</taxon>
    </lineage>
</organism>
<dbReference type="GO" id="GO:0047044">
    <property type="term" value="F:androstan-3-alpha,17-beta-diol dehydrogenase (NAD+) activity"/>
    <property type="evidence" value="ECO:0007669"/>
    <property type="project" value="UniProtKB-EC"/>
</dbReference>